<evidence type="ECO:0000313" key="14">
    <source>
        <dbReference type="Proteomes" id="UP000572754"/>
    </source>
</evidence>
<dbReference type="SUPFAM" id="SSF53383">
    <property type="entry name" value="PLP-dependent transferases"/>
    <property type="match status" value="1"/>
</dbReference>
<evidence type="ECO:0000313" key="13">
    <source>
        <dbReference type="EMBL" id="KAF5689952.1"/>
    </source>
</evidence>
<dbReference type="Pfam" id="PF00155">
    <property type="entry name" value="Aminotran_1_2"/>
    <property type="match status" value="1"/>
</dbReference>
<proteinExistence type="inferred from homology"/>
<dbReference type="SUPFAM" id="SSF57701">
    <property type="entry name" value="Zn2/Cys6 DNA-binding domain"/>
    <property type="match status" value="1"/>
</dbReference>
<comment type="similarity">
    <text evidence="3">Belongs to the class-I pyridoxal-phosphate-dependent aminotransferase family.</text>
</comment>
<dbReference type="InterPro" id="IPR036864">
    <property type="entry name" value="Zn2-C6_fun-type_DNA-bd_sf"/>
</dbReference>
<comment type="subcellular location">
    <subcellularLocation>
        <location evidence="2">Cytoplasm</location>
    </subcellularLocation>
</comment>
<dbReference type="PROSITE" id="PS50048">
    <property type="entry name" value="ZN2_CY6_FUNGAL_2"/>
    <property type="match status" value="1"/>
</dbReference>
<dbReference type="GO" id="GO:0005737">
    <property type="term" value="C:cytoplasm"/>
    <property type="evidence" value="ECO:0007669"/>
    <property type="project" value="UniProtKB-SubCell"/>
</dbReference>
<dbReference type="GO" id="GO:0009074">
    <property type="term" value="P:aromatic amino acid family catabolic process"/>
    <property type="evidence" value="ECO:0007669"/>
    <property type="project" value="TreeGrafter"/>
</dbReference>
<dbReference type="CDD" id="cd00609">
    <property type="entry name" value="AAT_like"/>
    <property type="match status" value="1"/>
</dbReference>
<comment type="catalytic activity">
    <reaction evidence="9">
        <text>an aromatic L-alpha-amino acid + 2-oxoglutarate = an aromatic oxo-acid + L-glutamate</text>
        <dbReference type="Rhea" id="RHEA:17533"/>
        <dbReference type="ChEBI" id="CHEBI:16810"/>
        <dbReference type="ChEBI" id="CHEBI:29985"/>
        <dbReference type="ChEBI" id="CHEBI:73309"/>
        <dbReference type="ChEBI" id="CHEBI:84824"/>
        <dbReference type="EC" id="2.6.1.57"/>
    </reaction>
</comment>
<keyword evidence="14" id="KW-1185">Reference proteome</keyword>
<evidence type="ECO:0000259" key="12">
    <source>
        <dbReference type="PROSITE" id="PS50048"/>
    </source>
</evidence>
<evidence type="ECO:0000256" key="3">
    <source>
        <dbReference type="ARBA" id="ARBA00007441"/>
    </source>
</evidence>
<evidence type="ECO:0000256" key="11">
    <source>
        <dbReference type="SAM" id="MobiDB-lite"/>
    </source>
</evidence>
<dbReference type="CDD" id="cd00067">
    <property type="entry name" value="GAL4"/>
    <property type="match status" value="1"/>
</dbReference>
<dbReference type="FunFam" id="3.40.640.10:FF:000074">
    <property type="entry name" value="Aromatic amino acid aminotransferase"/>
    <property type="match status" value="1"/>
</dbReference>
<reference evidence="14" key="1">
    <citation type="journal article" date="2020" name="BMC Genomics">
        <title>Correction to: Identification and distribution of gene clusters required for synthesis of sphingolipid metabolism inhibitors in diverse species of the filamentous fungus Fusarium.</title>
        <authorList>
            <person name="Kim H.S."/>
            <person name="Lohmar J.M."/>
            <person name="Busman M."/>
            <person name="Brown D.W."/>
            <person name="Naumann T.A."/>
            <person name="Divon H.H."/>
            <person name="Lysoe E."/>
            <person name="Uhlig S."/>
            <person name="Proctor R.H."/>
        </authorList>
    </citation>
    <scope>NUCLEOTIDE SEQUENCE [LARGE SCALE GENOMIC DNA]</scope>
    <source>
        <strain evidence="14">NRRL 25331</strain>
    </source>
</reference>
<evidence type="ECO:0000256" key="4">
    <source>
        <dbReference type="ARBA" id="ARBA00022490"/>
    </source>
</evidence>
<keyword evidence="5 13" id="KW-0032">Aminotransferase</keyword>
<dbReference type="GO" id="GO:0008270">
    <property type="term" value="F:zinc ion binding"/>
    <property type="evidence" value="ECO:0007669"/>
    <property type="project" value="InterPro"/>
</dbReference>
<comment type="cofactor">
    <cofactor evidence="1">
        <name>pyridoxal 5'-phosphate</name>
        <dbReference type="ChEBI" id="CHEBI:597326"/>
    </cofactor>
</comment>
<evidence type="ECO:0000256" key="2">
    <source>
        <dbReference type="ARBA" id="ARBA00004496"/>
    </source>
</evidence>
<keyword evidence="4" id="KW-0963">Cytoplasm</keyword>
<dbReference type="GO" id="GO:0006571">
    <property type="term" value="P:tyrosine biosynthetic process"/>
    <property type="evidence" value="ECO:0007669"/>
    <property type="project" value="TreeGrafter"/>
</dbReference>
<name>A0A8H5UL73_FUSCI</name>
<dbReference type="PANTHER" id="PTHR42790:SF21">
    <property type="entry name" value="AROMATIC_AMINOADIPATE AMINOTRANSFERASE 1"/>
    <property type="match status" value="1"/>
</dbReference>
<dbReference type="InterPro" id="IPR001138">
    <property type="entry name" value="Zn2Cys6_DnaBD"/>
</dbReference>
<dbReference type="PANTHER" id="PTHR42790">
    <property type="entry name" value="AMINOTRANSFERASE"/>
    <property type="match status" value="1"/>
</dbReference>
<keyword evidence="7" id="KW-0663">Pyridoxal phosphate</keyword>
<dbReference type="InterPro" id="IPR015421">
    <property type="entry name" value="PyrdxlP-dep_Trfase_major"/>
</dbReference>
<dbReference type="InterPro" id="IPR050859">
    <property type="entry name" value="Class-I_PLP-dep_aminotransf"/>
</dbReference>
<dbReference type="GO" id="GO:0047536">
    <property type="term" value="F:2-aminoadipate transaminase activity"/>
    <property type="evidence" value="ECO:0007669"/>
    <property type="project" value="TreeGrafter"/>
</dbReference>
<keyword evidence="6 13" id="KW-0808">Transferase</keyword>
<dbReference type="GO" id="GO:0008793">
    <property type="term" value="F:aromatic-amino-acid transaminase activity"/>
    <property type="evidence" value="ECO:0007669"/>
    <property type="project" value="TreeGrafter"/>
</dbReference>
<gene>
    <name evidence="13" type="ORF">FCIRC_1115</name>
</gene>
<dbReference type="Pfam" id="PF00172">
    <property type="entry name" value="Zn_clus"/>
    <property type="match status" value="1"/>
</dbReference>
<feature type="domain" description="Zn(2)-C6 fungal-type" evidence="12">
    <location>
        <begin position="570"/>
        <end position="600"/>
    </location>
</feature>
<dbReference type="EMBL" id="JAAQPE010000039">
    <property type="protein sequence ID" value="KAF5689952.1"/>
    <property type="molecule type" value="Genomic_DNA"/>
</dbReference>
<evidence type="ECO:0000256" key="1">
    <source>
        <dbReference type="ARBA" id="ARBA00001933"/>
    </source>
</evidence>
<accession>A0A8H5UL73</accession>
<dbReference type="GO" id="GO:0000981">
    <property type="term" value="F:DNA-binding transcription factor activity, RNA polymerase II-specific"/>
    <property type="evidence" value="ECO:0007669"/>
    <property type="project" value="InterPro"/>
</dbReference>
<dbReference type="Gene3D" id="3.40.640.10">
    <property type="entry name" value="Type I PLP-dependent aspartate aminotransferase-like (Major domain)"/>
    <property type="match status" value="1"/>
</dbReference>
<feature type="compositionally biased region" description="Low complexity" evidence="11">
    <location>
        <begin position="630"/>
        <end position="646"/>
    </location>
</feature>
<dbReference type="Gene3D" id="4.10.240.10">
    <property type="entry name" value="Zn(2)-C6 fungal-type DNA-binding domain"/>
    <property type="match status" value="1"/>
</dbReference>
<dbReference type="Pfam" id="PF11951">
    <property type="entry name" value="Fungal_trans_2"/>
    <property type="match status" value="1"/>
</dbReference>
<evidence type="ECO:0000256" key="10">
    <source>
        <dbReference type="ARBA" id="ARBA00067014"/>
    </source>
</evidence>
<dbReference type="SMART" id="SM00066">
    <property type="entry name" value="GAL4"/>
    <property type="match status" value="1"/>
</dbReference>
<comment type="caution">
    <text evidence="13">The sequence shown here is derived from an EMBL/GenBank/DDBJ whole genome shotgun (WGS) entry which is preliminary data.</text>
</comment>
<dbReference type="GO" id="GO:0019878">
    <property type="term" value="P:lysine biosynthetic process via aminoadipic acid"/>
    <property type="evidence" value="ECO:0007669"/>
    <property type="project" value="TreeGrafter"/>
</dbReference>
<dbReference type="GO" id="GO:0030170">
    <property type="term" value="F:pyridoxal phosphate binding"/>
    <property type="evidence" value="ECO:0007669"/>
    <property type="project" value="InterPro"/>
</dbReference>
<organism evidence="13 14">
    <name type="scientific">Fusarium circinatum</name>
    <name type="common">Pitch canker fungus</name>
    <name type="synonym">Gibberella circinata</name>
    <dbReference type="NCBI Taxonomy" id="48490"/>
    <lineage>
        <taxon>Eukaryota</taxon>
        <taxon>Fungi</taxon>
        <taxon>Dikarya</taxon>
        <taxon>Ascomycota</taxon>
        <taxon>Pezizomycotina</taxon>
        <taxon>Sordariomycetes</taxon>
        <taxon>Hypocreomycetidae</taxon>
        <taxon>Hypocreales</taxon>
        <taxon>Nectriaceae</taxon>
        <taxon>Fusarium</taxon>
        <taxon>Fusarium fujikuroi species complex</taxon>
    </lineage>
</organism>
<dbReference type="Proteomes" id="UP000572754">
    <property type="component" value="Unassembled WGS sequence"/>
</dbReference>
<feature type="region of interest" description="Disordered" evidence="11">
    <location>
        <begin position="605"/>
        <end position="646"/>
    </location>
</feature>
<dbReference type="AlphaFoldDB" id="A0A8H5UL73"/>
<evidence type="ECO:0000256" key="5">
    <source>
        <dbReference type="ARBA" id="ARBA00022576"/>
    </source>
</evidence>
<dbReference type="InterPro" id="IPR021858">
    <property type="entry name" value="Fun_TF"/>
</dbReference>
<keyword evidence="8" id="KW-0539">Nucleus</keyword>
<dbReference type="InterPro" id="IPR004839">
    <property type="entry name" value="Aminotransferase_I/II_large"/>
</dbReference>
<dbReference type="PROSITE" id="PS00463">
    <property type="entry name" value="ZN2_CY6_FUNGAL_1"/>
    <property type="match status" value="1"/>
</dbReference>
<evidence type="ECO:0000256" key="7">
    <source>
        <dbReference type="ARBA" id="ARBA00022898"/>
    </source>
</evidence>
<evidence type="ECO:0000256" key="9">
    <source>
        <dbReference type="ARBA" id="ARBA00051993"/>
    </source>
</evidence>
<reference evidence="13 14" key="2">
    <citation type="submission" date="2020-05" db="EMBL/GenBank/DDBJ databases">
        <title>Identification and distribution of gene clusters putatively required for synthesis of sphingolipid metabolism inhibitors in phylogenetically diverse species of the filamentous fungus Fusarium.</title>
        <authorList>
            <person name="Kim H.-S."/>
            <person name="Busman M."/>
            <person name="Brown D.W."/>
            <person name="Divon H."/>
            <person name="Uhlig S."/>
            <person name="Proctor R.H."/>
        </authorList>
    </citation>
    <scope>NUCLEOTIDE SEQUENCE [LARGE SCALE GENOMIC DNA]</scope>
    <source>
        <strain evidence="13 14">NRRL 25331</strain>
    </source>
</reference>
<evidence type="ECO:0000256" key="6">
    <source>
        <dbReference type="ARBA" id="ARBA00022679"/>
    </source>
</evidence>
<protein>
    <recommendedName>
        <fullName evidence="10">aromatic-amino-acid transaminase</fullName>
        <ecNumber evidence="10">2.6.1.57</ecNumber>
    </recommendedName>
</protein>
<evidence type="ECO:0000256" key="8">
    <source>
        <dbReference type="ARBA" id="ARBA00023242"/>
    </source>
</evidence>
<dbReference type="EC" id="2.6.1.57" evidence="10"/>
<dbReference type="InterPro" id="IPR015424">
    <property type="entry name" value="PyrdxlP-dep_Trfase"/>
</dbReference>
<sequence length="1057" mass="118620">MGHSTAATLGSPRGGSHVKIELMRERRATATKIRPGTAAMSHSDMFKLPTTGKPFARSWETHLSSESDRPPCVLKQSARYINTPGLISLGGGLPSSEYFPISEIAMHIPTPPNLSEKQHILSSPASTAQIARIGKYDTGNGTSDYDISIAFNYGQATGSPQMMRWITEHVDLVYNPPYADWAVCLTVGSTGALEQTVRMLCDRSRNDSILTEQYTFATAMETFIPQGIKTFGVNMDEEGLLPSHMDHVLATWDEEARGARKPHLLYTVPSGQNPTGATQSLERRREIYSICQKHNIFIIEDEPYYFIQMKPYTGRATEVGESETVDDFLTSLVPSYLSMDTDGRVLRMDSFSKVLVPGSRMGWITASNEVIQKYLCHAEVANQGPSGMSQLIVWKLVDETWGHEGYIKWLINLRTNYTRRRNALLAACEDYLPTDIASWTPPTAGMFLWLRLDHTKHPDYRHRNLSEIEEEIFQHSIEQGVLFALGSWFRAEAHKELDELFLRITFASAAEEEMLSIGHKRRLFVWLDRHYQQFFSLRFSMANQEDPALPYRGAPFPTKWRRNHPRSKNGCLTCRTKRKKCDEVKPVCSSCTRTGQECVWPAQENTSQRAMPEDGSASEPLAVSGPSPDSAALQSKSRSSSPRAAPTYGNLAYLSDSSRPLYQQYLDVTAEMLTRGPCVDGNPFIHYLLPLATTDTLVLDCILAIGGAHLTVNDTTSPIQRARALEVATRGHYATVLAGLQKLLSYETGQIILPDEQTGPPTPIRILLILLLLCVYDHVQGHSRGSMYHHLKACRQYINLLTSEPPPSNELKHLKGFMLELYAYHAIKITITPRSFLSDEVVEIDPSVYSLDILRGYKSRGFLLGFGQGLWEMVPEISQLVEARREEESRGIIATTAFQEQYDSLLTRLEGYNPFGEDMNGLCSREEQATATMIYQHGLIVYLQSAFHPDMLADLNLAAQIDGRIEQTMSAFYSLFVSESPYRRMLLWPGTIMASVARRPEHIHVFRAGFFARASRTPGAVKMGAKIVELLWSDPDPRAFGPRGPLLNALVYVEEVF</sequence>